<reference evidence="2 3" key="1">
    <citation type="submission" date="2019-02" db="EMBL/GenBank/DDBJ databases">
        <title>High diversity of culturable Acinetobacter species in natural soil and water ecosystems.</title>
        <authorList>
            <person name="Radolfova-Krizova L."/>
            <person name="Nemec A."/>
        </authorList>
    </citation>
    <scope>NUCLEOTIDE SEQUENCE [LARGE SCALE GENOMIC DNA]</scope>
    <source>
        <strain evidence="2 3">ANC 4281</strain>
    </source>
</reference>
<evidence type="ECO:0000313" key="4">
    <source>
        <dbReference type="Proteomes" id="UP000569202"/>
    </source>
</evidence>
<dbReference type="EMBL" id="SJOA01000020">
    <property type="protein sequence ID" value="TCB56910.1"/>
    <property type="molecule type" value="Genomic_DNA"/>
</dbReference>
<comment type="caution">
    <text evidence="2">The sequence shown here is derived from an EMBL/GenBank/DDBJ whole genome shotgun (WGS) entry which is preliminary data.</text>
</comment>
<organism evidence="2 3">
    <name type="scientific">Acinetobacter terrae</name>
    <dbReference type="NCBI Taxonomy" id="2731247"/>
    <lineage>
        <taxon>Bacteria</taxon>
        <taxon>Pseudomonadati</taxon>
        <taxon>Pseudomonadota</taxon>
        <taxon>Gammaproteobacteria</taxon>
        <taxon>Moraxellales</taxon>
        <taxon>Moraxellaceae</taxon>
        <taxon>Acinetobacter</taxon>
        <taxon>Acinetobacter Taxon 24</taxon>
    </lineage>
</organism>
<gene>
    <name evidence="2" type="ORF">E0H85_13345</name>
    <name evidence="1" type="ORF">HLH17_14160</name>
</gene>
<dbReference type="Proteomes" id="UP000569202">
    <property type="component" value="Unassembled WGS sequence"/>
</dbReference>
<proteinExistence type="predicted"/>
<evidence type="ECO:0000313" key="2">
    <source>
        <dbReference type="EMBL" id="TCB56910.1"/>
    </source>
</evidence>
<evidence type="ECO:0000313" key="3">
    <source>
        <dbReference type="Proteomes" id="UP000291380"/>
    </source>
</evidence>
<protein>
    <submittedName>
        <fullName evidence="2">Uncharacterized protein</fullName>
    </submittedName>
</protein>
<name>A0A241VAI6_9GAMM</name>
<accession>A0A4R0EJ10</accession>
<accession>A0A7Y2WBT4</accession>
<dbReference type="EMBL" id="JABERL010000052">
    <property type="protein sequence ID" value="NNH78771.1"/>
    <property type="molecule type" value="Genomic_DNA"/>
</dbReference>
<sequence>MSCKSHESFFVRILCQLIENNIKERNISSQAFMGYKLFSKLMNDPKFASEVANSALSTTKRKYRNKNYVR</sequence>
<reference evidence="1 4" key="2">
    <citation type="submission" date="2020-04" db="EMBL/GenBank/DDBJ databases">
        <title>Acinetobacter Taxon 24.</title>
        <authorList>
            <person name="Nemec A."/>
            <person name="Radolfova-Krizova L."/>
            <person name="Higgins P.G."/>
            <person name="Spanelova P."/>
        </authorList>
    </citation>
    <scope>NUCLEOTIDE SEQUENCE [LARGE SCALE GENOMIC DNA]</scope>
    <source>
        <strain evidence="1 4">ANC 5380</strain>
    </source>
</reference>
<dbReference type="Proteomes" id="UP000291380">
    <property type="component" value="Unassembled WGS sequence"/>
</dbReference>
<accession>A0A241VAI6</accession>
<evidence type="ECO:0000313" key="1">
    <source>
        <dbReference type="EMBL" id="NNH78771.1"/>
    </source>
</evidence>
<dbReference type="OrthoDB" id="6710883at2"/>
<dbReference type="AlphaFoldDB" id="A0A241VAI6"/>